<evidence type="ECO:0000313" key="6">
    <source>
        <dbReference type="EMBL" id="CAB1129128.1"/>
    </source>
</evidence>
<dbReference type="HAMAP" id="MF_01874">
    <property type="entry name" value="UPF0756"/>
    <property type="match status" value="1"/>
</dbReference>
<evidence type="ECO:0000256" key="2">
    <source>
        <dbReference type="ARBA" id="ARBA00022692"/>
    </source>
</evidence>
<proteinExistence type="inferred from homology"/>
<organism evidence="6 7">
    <name type="scientific">Candidatus Hydrogenisulfobacillus filiaventi</name>
    <dbReference type="NCBI Taxonomy" id="2707344"/>
    <lineage>
        <taxon>Bacteria</taxon>
        <taxon>Bacillati</taxon>
        <taxon>Bacillota</taxon>
        <taxon>Clostridia</taxon>
        <taxon>Eubacteriales</taxon>
        <taxon>Clostridiales Family XVII. Incertae Sedis</taxon>
        <taxon>Candidatus Hydrogenisulfobacillus</taxon>
    </lineage>
</organism>
<evidence type="ECO:0000256" key="5">
    <source>
        <dbReference type="HAMAP-Rule" id="MF_01874"/>
    </source>
</evidence>
<gene>
    <name evidence="6" type="ORF">R50_1627</name>
</gene>
<dbReference type="InterPro" id="IPR007382">
    <property type="entry name" value="UPF0756_TM"/>
</dbReference>
<dbReference type="Pfam" id="PF04284">
    <property type="entry name" value="DUF441"/>
    <property type="match status" value="1"/>
</dbReference>
<dbReference type="AlphaFoldDB" id="A0A6F8ZHQ2"/>
<dbReference type="PANTHER" id="PTHR38452">
    <property type="entry name" value="UPF0756 MEMBRANE PROTEIN YEAL"/>
    <property type="match status" value="1"/>
</dbReference>
<dbReference type="PANTHER" id="PTHR38452:SF1">
    <property type="entry name" value="UPF0756 MEMBRANE PROTEIN YEAL"/>
    <property type="match status" value="1"/>
</dbReference>
<dbReference type="Proteomes" id="UP000503399">
    <property type="component" value="Chromosome"/>
</dbReference>
<protein>
    <recommendedName>
        <fullName evidence="5">UPF0756 membrane protein R50_1627</fullName>
    </recommendedName>
</protein>
<reference evidence="6 7" key="1">
    <citation type="submission" date="2020-02" db="EMBL/GenBank/DDBJ databases">
        <authorList>
            <person name="Hogendoorn C."/>
        </authorList>
    </citation>
    <scope>NUCLEOTIDE SEQUENCE [LARGE SCALE GENOMIC DNA]</scope>
    <source>
        <strain evidence="6">R501</strain>
    </source>
</reference>
<keyword evidence="7" id="KW-1185">Reference proteome</keyword>
<dbReference type="KEGG" id="hfv:R50_1627"/>
<dbReference type="GO" id="GO:0005886">
    <property type="term" value="C:plasma membrane"/>
    <property type="evidence" value="ECO:0007669"/>
    <property type="project" value="UniProtKB-SubCell"/>
</dbReference>
<accession>A0A6F8ZHQ2</accession>
<keyword evidence="1 5" id="KW-1003">Cell membrane</keyword>
<dbReference type="EMBL" id="LR778114">
    <property type="protein sequence ID" value="CAB1129128.1"/>
    <property type="molecule type" value="Genomic_DNA"/>
</dbReference>
<evidence type="ECO:0000256" key="1">
    <source>
        <dbReference type="ARBA" id="ARBA00022475"/>
    </source>
</evidence>
<feature type="transmembrane region" description="Helical" evidence="5">
    <location>
        <begin position="50"/>
        <end position="68"/>
    </location>
</feature>
<keyword evidence="4 5" id="KW-0472">Membrane</keyword>
<evidence type="ECO:0000256" key="4">
    <source>
        <dbReference type="ARBA" id="ARBA00023136"/>
    </source>
</evidence>
<keyword evidence="2 5" id="KW-0812">Transmembrane</keyword>
<feature type="transmembrane region" description="Helical" evidence="5">
    <location>
        <begin position="112"/>
        <end position="145"/>
    </location>
</feature>
<comment type="caution">
    <text evidence="5">Lacks conserved residue(s) required for the propagation of feature annotation.</text>
</comment>
<comment type="subcellular location">
    <subcellularLocation>
        <location evidence="5">Cell membrane</location>
        <topology evidence="5">Multi-pass membrane protein</topology>
    </subcellularLocation>
</comment>
<feature type="transmembrane region" description="Helical" evidence="5">
    <location>
        <begin position="80"/>
        <end position="100"/>
    </location>
</feature>
<comment type="similarity">
    <text evidence="5">Belongs to the UPF0756 family.</text>
</comment>
<name>A0A6F8ZHQ2_9FIRM</name>
<evidence type="ECO:0000256" key="3">
    <source>
        <dbReference type="ARBA" id="ARBA00022989"/>
    </source>
</evidence>
<evidence type="ECO:0000313" key="7">
    <source>
        <dbReference type="Proteomes" id="UP000503399"/>
    </source>
</evidence>
<sequence length="154" mass="16185">MLDAQNIGLLLLLALGLWARSALVASSAAILLVIRLARLGFLFGVLERRGVEFGLLFLTLAMLVPFAVGRIDLRAVARSFLTLPGLLAVVGGAVATHLNGRGLRLLADHSELMVGLIVGSILGIVLWGGVPVGPLMAAGVTYLLLEIVRRVFPG</sequence>
<keyword evidence="3 5" id="KW-1133">Transmembrane helix</keyword>